<comment type="similarity">
    <text evidence="1">Belongs to the bacterial solute-binding protein 5 family.</text>
</comment>
<reference evidence="5 6" key="1">
    <citation type="submission" date="2024-09" db="EMBL/GenBank/DDBJ databases">
        <authorList>
            <person name="Sun Q."/>
            <person name="Mori K."/>
        </authorList>
    </citation>
    <scope>NUCLEOTIDE SEQUENCE [LARGE SCALE GENOMIC DNA]</scope>
    <source>
        <strain evidence="5 6">TBRC 3947</strain>
    </source>
</reference>
<accession>A0ABV6MAK8</accession>
<dbReference type="PANTHER" id="PTHR30290">
    <property type="entry name" value="PERIPLASMIC BINDING COMPONENT OF ABC TRANSPORTER"/>
    <property type="match status" value="1"/>
</dbReference>
<evidence type="ECO:0000256" key="3">
    <source>
        <dbReference type="ARBA" id="ARBA00022729"/>
    </source>
</evidence>
<evidence type="ECO:0000256" key="1">
    <source>
        <dbReference type="ARBA" id="ARBA00005695"/>
    </source>
</evidence>
<dbReference type="PANTHER" id="PTHR30290:SF9">
    <property type="entry name" value="OLIGOPEPTIDE-BINDING PROTEIN APPA"/>
    <property type="match status" value="1"/>
</dbReference>
<dbReference type="Pfam" id="PF00496">
    <property type="entry name" value="SBP_bac_5"/>
    <property type="match status" value="1"/>
</dbReference>
<organism evidence="5 6">
    <name type="scientific">Phytohabitans kaempferiae</name>
    <dbReference type="NCBI Taxonomy" id="1620943"/>
    <lineage>
        <taxon>Bacteria</taxon>
        <taxon>Bacillati</taxon>
        <taxon>Actinomycetota</taxon>
        <taxon>Actinomycetes</taxon>
        <taxon>Micromonosporales</taxon>
        <taxon>Micromonosporaceae</taxon>
    </lineage>
</organism>
<dbReference type="Gene3D" id="3.40.190.10">
    <property type="entry name" value="Periplasmic binding protein-like II"/>
    <property type="match status" value="1"/>
</dbReference>
<comment type="caution">
    <text evidence="5">The sequence shown here is derived from an EMBL/GenBank/DDBJ whole genome shotgun (WGS) entry which is preliminary data.</text>
</comment>
<evidence type="ECO:0000313" key="6">
    <source>
        <dbReference type="Proteomes" id="UP001589867"/>
    </source>
</evidence>
<dbReference type="PROSITE" id="PS51257">
    <property type="entry name" value="PROKAR_LIPOPROTEIN"/>
    <property type="match status" value="1"/>
</dbReference>
<evidence type="ECO:0000313" key="5">
    <source>
        <dbReference type="EMBL" id="MFC0531661.1"/>
    </source>
</evidence>
<dbReference type="Gene3D" id="3.10.105.10">
    <property type="entry name" value="Dipeptide-binding Protein, Domain 3"/>
    <property type="match status" value="1"/>
</dbReference>
<keyword evidence="2" id="KW-0813">Transport</keyword>
<name>A0ABV6MAK8_9ACTN</name>
<protein>
    <submittedName>
        <fullName evidence="5">ABC transporter substrate-binding protein</fullName>
    </submittedName>
</protein>
<keyword evidence="3" id="KW-0732">Signal</keyword>
<gene>
    <name evidence="5" type="ORF">ACFFIA_28840</name>
</gene>
<evidence type="ECO:0000256" key="2">
    <source>
        <dbReference type="ARBA" id="ARBA00022448"/>
    </source>
</evidence>
<dbReference type="InterPro" id="IPR000914">
    <property type="entry name" value="SBP_5_dom"/>
</dbReference>
<dbReference type="InterPro" id="IPR039424">
    <property type="entry name" value="SBP_5"/>
</dbReference>
<dbReference type="EMBL" id="JBHLUH010000060">
    <property type="protein sequence ID" value="MFC0531661.1"/>
    <property type="molecule type" value="Genomic_DNA"/>
</dbReference>
<keyword evidence="6" id="KW-1185">Reference proteome</keyword>
<proteinExistence type="inferred from homology"/>
<sequence>MRGAAVLATAALSLSACTSVDRADEGVRSLRIGWLSPPVSLDPAQASGNLVYAQIAYEPLIYVGASGDPAPGLAASWKFLGAGNLQFELRLRDGVVFGDGSELTADLVKANLERTRELGGQPATQLRAIESIETVDSLTVRLSLSEPTPLLPRVLGELPGYMVGRTALDDPSILATQTVGAGQYKLDPAETVSDDHYTYVPNPDYWDPARIVWEKIVVRVLPDSNTALSALQTGQVDFIQSQDPNLIITAEEAGLKATSIPAVFLGLALADRNGEVAPALADVRVRQALNYAVDRESIARGIYGEHGAATEQIVGPGQSGYNEEKRYPYDPERARELLAEAGYPDGFSLAVVSVSTTDAVVQAVADNLREIGVDVAITAAGSGDQYLEQMRSRRFPAYGIGYGFQELQRTGPNLFLPGATQFNPFGSSDEEVARLFREAAAADPQAREALERRLVARIVELGWFVPVTVRPLVFLSSESIEGIQVSGGRLNPNPVEFRPAE</sequence>
<dbReference type="InterPro" id="IPR030678">
    <property type="entry name" value="Peptide/Ni-bd"/>
</dbReference>
<dbReference type="Proteomes" id="UP001589867">
    <property type="component" value="Unassembled WGS sequence"/>
</dbReference>
<dbReference type="SUPFAM" id="SSF53850">
    <property type="entry name" value="Periplasmic binding protein-like II"/>
    <property type="match status" value="1"/>
</dbReference>
<feature type="domain" description="Solute-binding protein family 5" evidence="4">
    <location>
        <begin position="69"/>
        <end position="404"/>
    </location>
</feature>
<dbReference type="RefSeq" id="WP_377256451.1">
    <property type="nucleotide sequence ID" value="NZ_JBHLUH010000060.1"/>
</dbReference>
<evidence type="ECO:0000259" key="4">
    <source>
        <dbReference type="Pfam" id="PF00496"/>
    </source>
</evidence>
<dbReference type="PIRSF" id="PIRSF002741">
    <property type="entry name" value="MppA"/>
    <property type="match status" value="1"/>
</dbReference>